<dbReference type="InterPro" id="IPR010920">
    <property type="entry name" value="LSM_dom_sf"/>
</dbReference>
<evidence type="ECO:0008006" key="3">
    <source>
        <dbReference type="Google" id="ProtNLM"/>
    </source>
</evidence>
<name>A0ABR3FPR8_9AGAR</name>
<accession>A0ABR3FPR8</accession>
<dbReference type="EMBL" id="JBAHYK010000166">
    <property type="protein sequence ID" value="KAL0577299.1"/>
    <property type="molecule type" value="Genomic_DNA"/>
</dbReference>
<dbReference type="PANTHER" id="PTHR10701:SF5">
    <property type="entry name" value="N-ALPHA-ACETYLTRANSFERASE 38, NATC AUXILIARY SUBUNIT"/>
    <property type="match status" value="1"/>
</dbReference>
<protein>
    <recommendedName>
        <fullName evidence="3">LSM domain-containing protein</fullName>
    </recommendedName>
</protein>
<evidence type="ECO:0000313" key="2">
    <source>
        <dbReference type="Proteomes" id="UP001465976"/>
    </source>
</evidence>
<sequence>MNSSDSDPAITSLRFLLNQFLRILINDGRIFLGSFLGTDQALNLLLMNTNEFRVMETDVKTAKPVSVTNWDGHLHEGMELENPRGRYIGQVVIPWKQVVKVEAHGKDENAGGYCGHGLYI</sequence>
<proteinExistence type="predicted"/>
<dbReference type="CDD" id="cd06168">
    <property type="entry name" value="LSMD1"/>
    <property type="match status" value="1"/>
</dbReference>
<dbReference type="Gene3D" id="2.30.30.100">
    <property type="match status" value="1"/>
</dbReference>
<dbReference type="SUPFAM" id="SSF50182">
    <property type="entry name" value="Sm-like ribonucleoproteins"/>
    <property type="match status" value="1"/>
</dbReference>
<reference evidence="1 2" key="1">
    <citation type="submission" date="2024-02" db="EMBL/GenBank/DDBJ databases">
        <title>A draft genome for the cacao thread blight pathogen Marasmius crinis-equi.</title>
        <authorList>
            <person name="Cohen S.P."/>
            <person name="Baruah I.K."/>
            <person name="Amoako-Attah I."/>
            <person name="Bukari Y."/>
            <person name="Meinhardt L.W."/>
            <person name="Bailey B.A."/>
        </authorList>
    </citation>
    <scope>NUCLEOTIDE SEQUENCE [LARGE SCALE GENOMIC DNA]</scope>
    <source>
        <strain evidence="1 2">GH-76</strain>
    </source>
</reference>
<organism evidence="1 2">
    <name type="scientific">Marasmius crinis-equi</name>
    <dbReference type="NCBI Taxonomy" id="585013"/>
    <lineage>
        <taxon>Eukaryota</taxon>
        <taxon>Fungi</taxon>
        <taxon>Dikarya</taxon>
        <taxon>Basidiomycota</taxon>
        <taxon>Agaricomycotina</taxon>
        <taxon>Agaricomycetes</taxon>
        <taxon>Agaricomycetidae</taxon>
        <taxon>Agaricales</taxon>
        <taxon>Marasmiineae</taxon>
        <taxon>Marasmiaceae</taxon>
        <taxon>Marasmius</taxon>
    </lineage>
</organism>
<dbReference type="Proteomes" id="UP001465976">
    <property type="component" value="Unassembled WGS sequence"/>
</dbReference>
<dbReference type="PANTHER" id="PTHR10701">
    <property type="entry name" value="SMALL NUCLEAR RIBONUCLEOPROTEIN-ASSOCIATED PROTEIN B AND N"/>
    <property type="match status" value="1"/>
</dbReference>
<comment type="caution">
    <text evidence="1">The sequence shown here is derived from an EMBL/GenBank/DDBJ whole genome shotgun (WGS) entry which is preliminary data.</text>
</comment>
<evidence type="ECO:0000313" key="1">
    <source>
        <dbReference type="EMBL" id="KAL0577299.1"/>
    </source>
</evidence>
<keyword evidence="2" id="KW-1185">Reference proteome</keyword>
<gene>
    <name evidence="1" type="ORF">V5O48_004692</name>
</gene>
<dbReference type="InterPro" id="IPR034110">
    <property type="entry name" value="LSMD1_Sm"/>
</dbReference>
<dbReference type="InterPro" id="IPR050914">
    <property type="entry name" value="snRNP_SmB/NAA38-like"/>
</dbReference>